<keyword evidence="7" id="KW-1185">Reference proteome</keyword>
<dbReference type="InterPro" id="IPR029063">
    <property type="entry name" value="SAM-dependent_MTases_sf"/>
</dbReference>
<feature type="active site" evidence="5">
    <location>
        <position position="346"/>
    </location>
</feature>
<dbReference type="Gene3D" id="3.90.120.10">
    <property type="entry name" value="DNA Methylase, subunit A, domain 2"/>
    <property type="match status" value="1"/>
</dbReference>
<comment type="similarity">
    <text evidence="5">Belongs to the class I-like SAM-binding methyltransferase superfamily. C5-methyltransferase family.</text>
</comment>
<evidence type="ECO:0000256" key="3">
    <source>
        <dbReference type="ARBA" id="ARBA00022679"/>
    </source>
</evidence>
<name>A0ABR1VF68_9PEZI</name>
<keyword evidence="3 5" id="KW-0808">Transferase</keyword>
<evidence type="ECO:0000256" key="4">
    <source>
        <dbReference type="ARBA" id="ARBA00022691"/>
    </source>
</evidence>
<keyword evidence="2 5" id="KW-0489">Methyltransferase</keyword>
<dbReference type="InterPro" id="IPR018117">
    <property type="entry name" value="C5_DNA_meth_AS"/>
</dbReference>
<comment type="caution">
    <text evidence="6">The sequence shown here is derived from an EMBL/GenBank/DDBJ whole genome shotgun (WGS) entry which is preliminary data.</text>
</comment>
<proteinExistence type="inferred from homology"/>
<protein>
    <recommendedName>
        <fullName evidence="1">DNA (cytosine-5-)-methyltransferase</fullName>
        <ecNumber evidence="1">2.1.1.37</ecNumber>
    </recommendedName>
</protein>
<dbReference type="PANTHER" id="PTHR10629:SF52">
    <property type="entry name" value="DNA (CYTOSINE-5)-METHYLTRANSFERASE 1"/>
    <property type="match status" value="1"/>
</dbReference>
<dbReference type="PANTHER" id="PTHR10629">
    <property type="entry name" value="CYTOSINE-SPECIFIC METHYLTRANSFERASE"/>
    <property type="match status" value="1"/>
</dbReference>
<dbReference type="InterPro" id="IPR001525">
    <property type="entry name" value="C5_MeTfrase"/>
</dbReference>
<dbReference type="PRINTS" id="PR00105">
    <property type="entry name" value="C5METTRFRASE"/>
</dbReference>
<gene>
    <name evidence="6" type="ORF">PG994_005577</name>
</gene>
<evidence type="ECO:0000313" key="7">
    <source>
        <dbReference type="Proteomes" id="UP001480595"/>
    </source>
</evidence>
<accession>A0ABR1VF68</accession>
<dbReference type="Pfam" id="PF00145">
    <property type="entry name" value="DNA_methylase"/>
    <property type="match status" value="1"/>
</dbReference>
<dbReference type="GeneID" id="92090049"/>
<dbReference type="EMBL" id="JAQQWL010000006">
    <property type="protein sequence ID" value="KAK8068961.1"/>
    <property type="molecule type" value="Genomic_DNA"/>
</dbReference>
<evidence type="ECO:0000313" key="6">
    <source>
        <dbReference type="EMBL" id="KAK8068961.1"/>
    </source>
</evidence>
<dbReference type="InterPro" id="IPR050390">
    <property type="entry name" value="C5-Methyltransferase"/>
</dbReference>
<dbReference type="EC" id="2.1.1.37" evidence="1"/>
<dbReference type="Proteomes" id="UP001480595">
    <property type="component" value="Unassembled WGS sequence"/>
</dbReference>
<organism evidence="6 7">
    <name type="scientific">Apiospora phragmitis</name>
    <dbReference type="NCBI Taxonomy" id="2905665"/>
    <lineage>
        <taxon>Eukaryota</taxon>
        <taxon>Fungi</taxon>
        <taxon>Dikarya</taxon>
        <taxon>Ascomycota</taxon>
        <taxon>Pezizomycotina</taxon>
        <taxon>Sordariomycetes</taxon>
        <taxon>Xylariomycetidae</taxon>
        <taxon>Amphisphaeriales</taxon>
        <taxon>Apiosporaceae</taxon>
        <taxon>Apiospora</taxon>
    </lineage>
</organism>
<keyword evidence="4 5" id="KW-0949">S-adenosyl-L-methionine</keyword>
<reference evidence="6 7" key="1">
    <citation type="submission" date="2023-01" db="EMBL/GenBank/DDBJ databases">
        <title>Analysis of 21 Apiospora genomes using comparative genomics revels a genus with tremendous synthesis potential of carbohydrate active enzymes and secondary metabolites.</title>
        <authorList>
            <person name="Sorensen T."/>
        </authorList>
    </citation>
    <scope>NUCLEOTIDE SEQUENCE [LARGE SCALE GENOMIC DNA]</scope>
    <source>
        <strain evidence="6 7">CBS 135458</strain>
    </source>
</reference>
<dbReference type="Gene3D" id="3.40.50.150">
    <property type="entry name" value="Vaccinia Virus protein VP39"/>
    <property type="match status" value="1"/>
</dbReference>
<sequence length="573" mass="64812">MAQQFLVPRDTPVIDLDDDDDEQLRHEVEQVIDLTGEADEPQVQEPAFRLNLPPLHPLQVIDRYQHHGYYIEIGSCVEVFGVPAKYQAEFLKVTAIDYSRNGVSVSGLPFTRTRNFDGKFPCKLNEVCLVVDSTRSDLREEEIQAEVTVPLDDVIQLRTLEFTNADYPAYRYRLRDQENNRDAEENGRLICRWKCQRIWANAVARRADRPPAEFVILHMGPGDIAKDAYRVSEMNRFNIWQAGKTRDAPNFGNVPIQGHVGDIQPRGRSHEYSFGDIFCGAGGASCGAREAGLDVQMACDMNEAACNSYRANFPTTQVYKEEIHEFINDKLYSGFQLDIVHFSPPCQPFSPAHTRAGKNDDDNEAALFACTELVKRIRPRIFTLEETYGILSHEDFFNALVGSFTGFGYSVRWKVEHLWNWGNPCRRLRLIMIGSCPGEPLPDFPKSTHSPNGAGNTKRYVTVADALSQIPGDQRRLDSSHDIWAVKHFDPRKASWNSNVPLPRTIVTSGAGNYHPSGIREFTCRELATLSSFPVNYVFNGRIGEKETPDWQRLSSCSRPSALETYTQVHAAD</sequence>
<dbReference type="SUPFAM" id="SSF53335">
    <property type="entry name" value="S-adenosyl-L-methionine-dependent methyltransferases"/>
    <property type="match status" value="1"/>
</dbReference>
<evidence type="ECO:0000256" key="2">
    <source>
        <dbReference type="ARBA" id="ARBA00022603"/>
    </source>
</evidence>
<evidence type="ECO:0000256" key="5">
    <source>
        <dbReference type="PROSITE-ProRule" id="PRU01016"/>
    </source>
</evidence>
<dbReference type="RefSeq" id="XP_066716255.1">
    <property type="nucleotide sequence ID" value="XM_066856986.1"/>
</dbReference>
<dbReference type="PROSITE" id="PS00094">
    <property type="entry name" value="C5_MTASE_1"/>
    <property type="match status" value="1"/>
</dbReference>
<dbReference type="PROSITE" id="PS51679">
    <property type="entry name" value="SAM_MT_C5"/>
    <property type="match status" value="1"/>
</dbReference>
<evidence type="ECO:0000256" key="1">
    <source>
        <dbReference type="ARBA" id="ARBA00011975"/>
    </source>
</evidence>